<keyword evidence="1" id="KW-0732">Signal</keyword>
<dbReference type="SUPFAM" id="SSF49299">
    <property type="entry name" value="PKD domain"/>
    <property type="match status" value="1"/>
</dbReference>
<accession>A0ABW3QT23</accession>
<dbReference type="CDD" id="cd00146">
    <property type="entry name" value="PKD"/>
    <property type="match status" value="1"/>
</dbReference>
<name>A0ABW3QT23_9PSEU</name>
<evidence type="ECO:0000313" key="3">
    <source>
        <dbReference type="EMBL" id="MFD1147958.1"/>
    </source>
</evidence>
<protein>
    <submittedName>
        <fullName evidence="3">PKD domain-containing protein</fullName>
    </submittedName>
</protein>
<feature type="signal peptide" evidence="1">
    <location>
        <begin position="1"/>
        <end position="34"/>
    </location>
</feature>
<dbReference type="Pfam" id="PF18911">
    <property type="entry name" value="PKD_4"/>
    <property type="match status" value="1"/>
</dbReference>
<comment type="caution">
    <text evidence="3">The sequence shown here is derived from an EMBL/GenBank/DDBJ whole genome shotgun (WGS) entry which is preliminary data.</text>
</comment>
<dbReference type="InterPro" id="IPR022409">
    <property type="entry name" value="PKD/Chitinase_dom"/>
</dbReference>
<sequence>MLSSRWRASTRARIAAISTTTAVAAVLLTGVAHAEPPTNDDFDASTPVTALPFTARQDTSEATGSADDPYWCQGYDVEGGVWFTHTAAADGFLRATTAGSDHSTVLSAQTGVRGELHGVDNACATGANATMTFRATAGATYHFFVAGYRVAGGALSFALDTVPTSPNDAFAAAEPVPTLPLTLQPGLSTATFEADEPESTCAYAETVPSVWYAYTTPGPATSVTARVEGGETAVTVYTGASLTALTQVTCMRPSFGETAVFRAEPGTTHYLRVTGPARSYEPVRLHLAEAPALRPTIYQSPSEPSVFDEVHFSAESWNPIDEPMTAEWDFGDGTTAPASQETVSHHYTSDGSYQVTLRATSPDGRTATATTRVEVETHDVSITRFDVPSSAREGDTRSITVHVGNTRYPEKATVTLYKSDGGSWDAVGSLTLDVPARPTRKVQFPFSYTFTPDDARVGKVAFRARVELPYPARDARPADNEVTSIATTVSARAGGMGAV</sequence>
<reference evidence="4" key="1">
    <citation type="journal article" date="2019" name="Int. J. Syst. Evol. Microbiol.">
        <title>The Global Catalogue of Microorganisms (GCM) 10K type strain sequencing project: providing services to taxonomists for standard genome sequencing and annotation.</title>
        <authorList>
            <consortium name="The Broad Institute Genomics Platform"/>
            <consortium name="The Broad Institute Genome Sequencing Center for Infectious Disease"/>
            <person name="Wu L."/>
            <person name="Ma J."/>
        </authorList>
    </citation>
    <scope>NUCLEOTIDE SEQUENCE [LARGE SCALE GENOMIC DNA]</scope>
    <source>
        <strain evidence="4">CCUG 60214</strain>
    </source>
</reference>
<evidence type="ECO:0000313" key="4">
    <source>
        <dbReference type="Proteomes" id="UP001597168"/>
    </source>
</evidence>
<dbReference type="Gene3D" id="2.60.40.10">
    <property type="entry name" value="Immunoglobulins"/>
    <property type="match status" value="1"/>
</dbReference>
<evidence type="ECO:0000259" key="2">
    <source>
        <dbReference type="PROSITE" id="PS50093"/>
    </source>
</evidence>
<dbReference type="PROSITE" id="PS50093">
    <property type="entry name" value="PKD"/>
    <property type="match status" value="1"/>
</dbReference>
<feature type="domain" description="PKD" evidence="2">
    <location>
        <begin position="322"/>
        <end position="382"/>
    </location>
</feature>
<dbReference type="RefSeq" id="WP_380723420.1">
    <property type="nucleotide sequence ID" value="NZ_JBHTLK010000051.1"/>
</dbReference>
<evidence type="ECO:0000256" key="1">
    <source>
        <dbReference type="SAM" id="SignalP"/>
    </source>
</evidence>
<gene>
    <name evidence="3" type="ORF">ACFQ3T_12555</name>
</gene>
<dbReference type="InterPro" id="IPR035986">
    <property type="entry name" value="PKD_dom_sf"/>
</dbReference>
<organism evidence="3 4">
    <name type="scientific">Saccharothrix hoggarensis</name>
    <dbReference type="NCBI Taxonomy" id="913853"/>
    <lineage>
        <taxon>Bacteria</taxon>
        <taxon>Bacillati</taxon>
        <taxon>Actinomycetota</taxon>
        <taxon>Actinomycetes</taxon>
        <taxon>Pseudonocardiales</taxon>
        <taxon>Pseudonocardiaceae</taxon>
        <taxon>Saccharothrix</taxon>
    </lineage>
</organism>
<feature type="chain" id="PRO_5046754376" evidence="1">
    <location>
        <begin position="35"/>
        <end position="499"/>
    </location>
</feature>
<dbReference type="InterPro" id="IPR000601">
    <property type="entry name" value="PKD_dom"/>
</dbReference>
<dbReference type="EMBL" id="JBHTLK010000051">
    <property type="protein sequence ID" value="MFD1147958.1"/>
    <property type="molecule type" value="Genomic_DNA"/>
</dbReference>
<dbReference type="Proteomes" id="UP001597168">
    <property type="component" value="Unassembled WGS sequence"/>
</dbReference>
<dbReference type="InterPro" id="IPR013783">
    <property type="entry name" value="Ig-like_fold"/>
</dbReference>
<keyword evidence="4" id="KW-1185">Reference proteome</keyword>
<proteinExistence type="predicted"/>
<dbReference type="SMART" id="SM00089">
    <property type="entry name" value="PKD"/>
    <property type="match status" value="1"/>
</dbReference>